<dbReference type="InterPro" id="IPR029033">
    <property type="entry name" value="His_PPase_superfam"/>
</dbReference>
<evidence type="ECO:0000313" key="2">
    <source>
        <dbReference type="Proteomes" id="UP001501803"/>
    </source>
</evidence>
<dbReference type="EMBL" id="BAABCN010000007">
    <property type="protein sequence ID" value="GAA3882952.1"/>
    <property type="molecule type" value="Genomic_DNA"/>
</dbReference>
<organism evidence="1 2">
    <name type="scientific">Leifsonia kafniensis</name>
    <dbReference type="NCBI Taxonomy" id="475957"/>
    <lineage>
        <taxon>Bacteria</taxon>
        <taxon>Bacillati</taxon>
        <taxon>Actinomycetota</taxon>
        <taxon>Actinomycetes</taxon>
        <taxon>Micrococcales</taxon>
        <taxon>Microbacteriaceae</taxon>
        <taxon>Leifsonia</taxon>
    </lineage>
</organism>
<accession>A0ABP7KQV8</accession>
<dbReference type="RefSeq" id="WP_345067428.1">
    <property type="nucleotide sequence ID" value="NZ_BAABCN010000007.1"/>
</dbReference>
<dbReference type="InterPro" id="IPR050275">
    <property type="entry name" value="PGM_Phosphatase"/>
</dbReference>
<sequence>MRLLLIRHGQTPSNVRGVLDTLVPGPGLTELGLEQAAAIPAAVAGEGIGALFASVQARAQLTAGPLAASLGLPVHVREGLREVIAGDLDMKSDAASIEMYHDVAFSWAAGDGERRMPGGETGVETFGRFDRVIDEAAASGNGTVACVAHGLIIRAWTAARSSNVDAAMASRNVLRNTGVVTLEGSPAVGWTVLSWAGTALGGRRLDEGASIGPGSLPD</sequence>
<dbReference type="PANTHER" id="PTHR48100">
    <property type="entry name" value="BROAD-SPECIFICITY PHOSPHATASE YOR283W-RELATED"/>
    <property type="match status" value="1"/>
</dbReference>
<dbReference type="InterPro" id="IPR013078">
    <property type="entry name" value="His_Pase_superF_clade-1"/>
</dbReference>
<evidence type="ECO:0000313" key="1">
    <source>
        <dbReference type="EMBL" id="GAA3882952.1"/>
    </source>
</evidence>
<dbReference type="Proteomes" id="UP001501803">
    <property type="component" value="Unassembled WGS sequence"/>
</dbReference>
<reference evidence="2" key="1">
    <citation type="journal article" date="2019" name="Int. J. Syst. Evol. Microbiol.">
        <title>The Global Catalogue of Microorganisms (GCM) 10K type strain sequencing project: providing services to taxonomists for standard genome sequencing and annotation.</title>
        <authorList>
            <consortium name="The Broad Institute Genomics Platform"/>
            <consortium name="The Broad Institute Genome Sequencing Center for Infectious Disease"/>
            <person name="Wu L."/>
            <person name="Ma J."/>
        </authorList>
    </citation>
    <scope>NUCLEOTIDE SEQUENCE [LARGE SCALE GENOMIC DNA]</scope>
    <source>
        <strain evidence="2">JCM 17021</strain>
    </source>
</reference>
<name>A0ABP7KQV8_9MICO</name>
<dbReference type="PANTHER" id="PTHR48100:SF58">
    <property type="entry name" value="PE-PGRS FAMILY PROTEIN PE_PGRS11"/>
    <property type="match status" value="1"/>
</dbReference>
<dbReference type="SMART" id="SM00855">
    <property type="entry name" value="PGAM"/>
    <property type="match status" value="1"/>
</dbReference>
<gene>
    <name evidence="1" type="ORF">GCM10022381_26520</name>
</gene>
<proteinExistence type="predicted"/>
<dbReference type="Gene3D" id="3.40.50.1240">
    <property type="entry name" value="Phosphoglycerate mutase-like"/>
    <property type="match status" value="1"/>
</dbReference>
<dbReference type="Pfam" id="PF00300">
    <property type="entry name" value="His_Phos_1"/>
    <property type="match status" value="1"/>
</dbReference>
<dbReference type="InterPro" id="IPR001345">
    <property type="entry name" value="PG/BPGM_mutase_AS"/>
</dbReference>
<dbReference type="SUPFAM" id="SSF53254">
    <property type="entry name" value="Phosphoglycerate mutase-like"/>
    <property type="match status" value="1"/>
</dbReference>
<protein>
    <submittedName>
        <fullName evidence="1">Histidine phosphatase family protein</fullName>
    </submittedName>
</protein>
<comment type="caution">
    <text evidence="1">The sequence shown here is derived from an EMBL/GenBank/DDBJ whole genome shotgun (WGS) entry which is preliminary data.</text>
</comment>
<dbReference type="PROSITE" id="PS00175">
    <property type="entry name" value="PG_MUTASE"/>
    <property type="match status" value="1"/>
</dbReference>
<dbReference type="CDD" id="cd07067">
    <property type="entry name" value="HP_PGM_like"/>
    <property type="match status" value="1"/>
</dbReference>
<keyword evidence="2" id="KW-1185">Reference proteome</keyword>